<dbReference type="EMBL" id="FMJD01000002">
    <property type="protein sequence ID" value="SCM72747.1"/>
    <property type="molecule type" value="Genomic_DNA"/>
</dbReference>
<evidence type="ECO:0000313" key="1">
    <source>
        <dbReference type="EMBL" id="SCM72747.1"/>
    </source>
</evidence>
<proteinExistence type="predicted"/>
<protein>
    <submittedName>
        <fullName evidence="1">Uncharacterized protein</fullName>
    </submittedName>
</protein>
<sequence length="30" mass="3554">MISRYIADRQHYFPTNIIMAGKFEIKANPQ</sequence>
<gene>
    <name evidence="1" type="ORF">KL86PLE_100693</name>
</gene>
<accession>A0A212L5J9</accession>
<dbReference type="AlphaFoldDB" id="A0A212L5J9"/>
<name>A0A212L5J9_9HYPH</name>
<organism evidence="1">
    <name type="scientific">uncultured Pleomorphomonas sp</name>
    <dbReference type="NCBI Taxonomy" id="442121"/>
    <lineage>
        <taxon>Bacteria</taxon>
        <taxon>Pseudomonadati</taxon>
        <taxon>Pseudomonadota</taxon>
        <taxon>Alphaproteobacteria</taxon>
        <taxon>Hyphomicrobiales</taxon>
        <taxon>Pleomorphomonadaceae</taxon>
        <taxon>Pleomorphomonas</taxon>
        <taxon>environmental samples</taxon>
    </lineage>
</organism>
<reference evidence="1" key="1">
    <citation type="submission" date="2016-08" db="EMBL/GenBank/DDBJ databases">
        <authorList>
            <person name="Seilhamer J.J."/>
        </authorList>
    </citation>
    <scope>NUCLEOTIDE SEQUENCE</scope>
    <source>
        <strain evidence="1">86</strain>
    </source>
</reference>